<evidence type="ECO:0000256" key="3">
    <source>
        <dbReference type="ARBA" id="ARBA00022705"/>
    </source>
</evidence>
<reference evidence="10" key="2">
    <citation type="journal article" date="2013" name="G3 (Bethesda)">
        <title>Genomes of Ashbya fungi isolated from insects reveal four mating-type loci, numerous translocations, lack of transposons, and distinct gene duplications.</title>
        <authorList>
            <person name="Dietrich F.S."/>
            <person name="Voegeli S."/>
            <person name="Kuo S."/>
            <person name="Philippsen P."/>
        </authorList>
    </citation>
    <scope>GENOME REANNOTATION</scope>
    <source>
        <strain evidence="10">ATCC 10895 / CBS 109.51 / FGSC 9923 / NRRL Y-1056</strain>
    </source>
</reference>
<feature type="compositionally biased region" description="Acidic residues" evidence="6">
    <location>
        <begin position="159"/>
        <end position="174"/>
    </location>
</feature>
<dbReference type="InterPro" id="IPR020795">
    <property type="entry name" value="ORC3"/>
</dbReference>
<dbReference type="FunCoup" id="Q75F85">
    <property type="interactions" value="940"/>
</dbReference>
<dbReference type="GO" id="GO:0006267">
    <property type="term" value="P:pre-replicative complex assembly involved in nuclear cell cycle DNA replication"/>
    <property type="evidence" value="ECO:0007669"/>
    <property type="project" value="EnsemblFungi"/>
</dbReference>
<comment type="subcellular location">
    <subcellularLocation>
        <location evidence="1">Nucleus</location>
    </subcellularLocation>
</comment>
<dbReference type="EMBL" id="AE016814">
    <property type="protein sequence ID" value="AAS50197.1"/>
    <property type="molecule type" value="Genomic_DNA"/>
</dbReference>
<dbReference type="HOGENOM" id="CLU_403318_0_0_1"/>
<dbReference type="eggNOG" id="KOG2538">
    <property type="taxonomic scope" value="Eukaryota"/>
</dbReference>
<proteinExistence type="inferred from homology"/>
<reference evidence="9 10" key="1">
    <citation type="journal article" date="2004" name="Science">
        <title>The Ashbya gossypii genome as a tool for mapping the ancient Saccharomyces cerevisiae genome.</title>
        <authorList>
            <person name="Dietrich F.S."/>
            <person name="Voegeli S."/>
            <person name="Brachat S."/>
            <person name="Lerch A."/>
            <person name="Gates K."/>
            <person name="Steiner S."/>
            <person name="Mohr C."/>
            <person name="Pohlmann R."/>
            <person name="Luedi P."/>
            <person name="Choi S."/>
            <person name="Wing R.A."/>
            <person name="Flavier A."/>
            <person name="Gaffney T.D."/>
            <person name="Philippsen P."/>
        </authorList>
    </citation>
    <scope>NUCLEOTIDE SEQUENCE [LARGE SCALE GENOMIC DNA]</scope>
    <source>
        <strain evidence="10">ATCC 10895 / CBS 109.51 / FGSC 9923 / NRRL Y-1056</strain>
    </source>
</reference>
<accession>Q75F85</accession>
<evidence type="ECO:0000259" key="7">
    <source>
        <dbReference type="Pfam" id="PF07034"/>
    </source>
</evidence>
<dbReference type="KEGG" id="ago:AGOS_AAL169C"/>
<dbReference type="Proteomes" id="UP000000591">
    <property type="component" value="Chromosome I"/>
</dbReference>
<keyword evidence="4" id="KW-0238">DNA-binding</keyword>
<feature type="domain" description="Origin recognition complex subunit 3 N-terminal" evidence="7">
    <location>
        <begin position="5"/>
        <end position="349"/>
    </location>
</feature>
<evidence type="ECO:0000259" key="8">
    <source>
        <dbReference type="Pfam" id="PF18137"/>
    </source>
</evidence>
<evidence type="ECO:0000256" key="6">
    <source>
        <dbReference type="SAM" id="MobiDB-lite"/>
    </source>
</evidence>
<gene>
    <name evidence="9" type="ORF">AGOS_AAL169C</name>
</gene>
<sequence length="643" mass="75185">MNVRDFADSQKTHYTIVPSAKRRKLDSYDTNNVPFVRLFDGEEPESMVLQRWELYHQLYYEFHSQVDDILHEIQRDVYGSIPRAIAKGLSQCNGKYFSTLFLLGADGSTQVEAPEDDNKQINVVVDLTPKESPNLRMILRRSMFKLHSALDTKLHGNQDEADGEEVLDVEESDEQQTGSATPFTEAEEEIDGVLYDLSMIERFSKKFPKRLNLIFNFKDVDSFYFQVLEDFIWLLQATLENDQVRICFVFNINTNISNFEKNLKQNCVRLLKKNFTKLDLSHNKGHKYVNSVFKSFLNTVDGKLNLSPRFVKFILDKMNNKSNQNLPLLIKILDYSLMAYFFQNPYSMFIDLTNINHFDDKYIQGLVKCNTFMSFIEIMIKEQAPSDDILSLLENRDKALEEFFAEFLVRENPINGHLNHVVDFLEQKLGVTDFNVIELYHHMLLGTLDDFLKAWPQCNGHMEQLSFEPLEIVFQELFTLDNNNGLLTQALFPFLRSNMEDNLLNCERIFPAPTRLQTAENKLEMELNQLLDPPICRLFKLYREANAVINVYDFFTAFKETLPSKEILELLRKAVEQDELKLQPDQRDTLVKFFSGSNDDEIFDKLALVWFVQSVSECQYIGIFRTHQYKSYEAIEKIIWRGI</sequence>
<dbReference type="OrthoDB" id="10265211at2759"/>
<dbReference type="GO" id="GO:0003688">
    <property type="term" value="F:DNA replication origin binding"/>
    <property type="evidence" value="ECO:0000318"/>
    <property type="project" value="GO_Central"/>
</dbReference>
<dbReference type="PANTHER" id="PTHR12748:SF0">
    <property type="entry name" value="ORIGIN RECOGNITION COMPLEX SUBUNIT 3"/>
    <property type="match status" value="1"/>
</dbReference>
<dbReference type="GO" id="GO:0003682">
    <property type="term" value="F:chromatin binding"/>
    <property type="evidence" value="ECO:0007669"/>
    <property type="project" value="EnsemblFungi"/>
</dbReference>
<feature type="domain" description="Origin recognition complex subunit 3 winged helix C-terminal" evidence="8">
    <location>
        <begin position="496"/>
        <end position="640"/>
    </location>
</feature>
<dbReference type="InterPro" id="IPR040855">
    <property type="entry name" value="ORC_WH_C"/>
</dbReference>
<dbReference type="GeneID" id="4618411"/>
<evidence type="ECO:0000313" key="10">
    <source>
        <dbReference type="Proteomes" id="UP000000591"/>
    </source>
</evidence>
<dbReference type="CDD" id="cd20704">
    <property type="entry name" value="Orc3"/>
    <property type="match status" value="1"/>
</dbReference>
<keyword evidence="5" id="KW-0539">Nucleus</keyword>
<dbReference type="RefSeq" id="NP_982373.1">
    <property type="nucleotide sequence ID" value="NM_207726.1"/>
</dbReference>
<organism evidence="9 10">
    <name type="scientific">Eremothecium gossypii (strain ATCC 10895 / CBS 109.51 / FGSC 9923 / NRRL Y-1056)</name>
    <name type="common">Yeast</name>
    <name type="synonym">Ashbya gossypii</name>
    <dbReference type="NCBI Taxonomy" id="284811"/>
    <lineage>
        <taxon>Eukaryota</taxon>
        <taxon>Fungi</taxon>
        <taxon>Dikarya</taxon>
        <taxon>Ascomycota</taxon>
        <taxon>Saccharomycotina</taxon>
        <taxon>Saccharomycetes</taxon>
        <taxon>Saccharomycetales</taxon>
        <taxon>Saccharomycetaceae</taxon>
        <taxon>Eremothecium</taxon>
    </lineage>
</organism>
<dbReference type="Pfam" id="PF18137">
    <property type="entry name" value="WHD_ORC"/>
    <property type="match status" value="1"/>
</dbReference>
<dbReference type="GO" id="GO:0031261">
    <property type="term" value="C:DNA replication preinitiation complex"/>
    <property type="evidence" value="ECO:0000318"/>
    <property type="project" value="GO_Central"/>
</dbReference>
<dbReference type="PANTHER" id="PTHR12748">
    <property type="entry name" value="ORIGIN RECOGNITION COMPLEX SUBUNIT 3"/>
    <property type="match status" value="1"/>
</dbReference>
<dbReference type="STRING" id="284811.Q75F85"/>
<evidence type="ECO:0000256" key="4">
    <source>
        <dbReference type="ARBA" id="ARBA00023125"/>
    </source>
</evidence>
<dbReference type="InParanoid" id="Q75F85"/>
<dbReference type="AlphaFoldDB" id="Q75F85"/>
<dbReference type="GO" id="GO:0006270">
    <property type="term" value="P:DNA replication initiation"/>
    <property type="evidence" value="ECO:0000318"/>
    <property type="project" value="GO_Central"/>
</dbReference>
<keyword evidence="3" id="KW-0235">DNA replication</keyword>
<dbReference type="GO" id="GO:0005656">
    <property type="term" value="C:nuclear pre-replicative complex"/>
    <property type="evidence" value="ECO:0000318"/>
    <property type="project" value="GO_Central"/>
</dbReference>
<comment type="similarity">
    <text evidence="2">Belongs to the ORC3 family.</text>
</comment>
<dbReference type="GO" id="GO:0005664">
    <property type="term" value="C:nuclear origin of replication recognition complex"/>
    <property type="evidence" value="ECO:0000318"/>
    <property type="project" value="GO_Central"/>
</dbReference>
<dbReference type="InterPro" id="IPR045667">
    <property type="entry name" value="ORC3_N"/>
</dbReference>
<feature type="region of interest" description="Disordered" evidence="6">
    <location>
        <begin position="157"/>
        <end position="183"/>
    </location>
</feature>
<evidence type="ECO:0000256" key="1">
    <source>
        <dbReference type="ARBA" id="ARBA00004123"/>
    </source>
</evidence>
<protein>
    <submittedName>
        <fullName evidence="9">AAL169Cp</fullName>
    </submittedName>
</protein>
<dbReference type="GO" id="GO:0030466">
    <property type="term" value="P:silent mating-type cassette heterochromatin formation"/>
    <property type="evidence" value="ECO:0007669"/>
    <property type="project" value="EnsemblFungi"/>
</dbReference>
<evidence type="ECO:0000256" key="5">
    <source>
        <dbReference type="ARBA" id="ARBA00023242"/>
    </source>
</evidence>
<evidence type="ECO:0000256" key="2">
    <source>
        <dbReference type="ARBA" id="ARBA00010977"/>
    </source>
</evidence>
<dbReference type="OMA" id="CPTFMFF"/>
<name>Q75F85_EREGS</name>
<keyword evidence="10" id="KW-1185">Reference proteome</keyword>
<evidence type="ECO:0000313" key="9">
    <source>
        <dbReference type="EMBL" id="AAS50197.1"/>
    </source>
</evidence>
<dbReference type="Pfam" id="PF07034">
    <property type="entry name" value="ORC3_N"/>
    <property type="match status" value="1"/>
</dbReference>